<reference evidence="2" key="1">
    <citation type="submission" date="2020-07" db="EMBL/GenBank/DDBJ databases">
        <title>Complete genome sequencing of Coprobacter sp. strain 2CBH44.</title>
        <authorList>
            <person name="Sakamoto M."/>
            <person name="Murakami T."/>
            <person name="Mori H."/>
        </authorList>
    </citation>
    <scope>NUCLEOTIDE SEQUENCE [LARGE SCALE GENOMIC DNA]</scope>
    <source>
        <strain evidence="2">2CBH44</strain>
    </source>
</reference>
<proteinExistence type="predicted"/>
<protein>
    <submittedName>
        <fullName evidence="1">Uncharacterized protein</fullName>
    </submittedName>
</protein>
<dbReference type="KEGG" id="copr:Cop2CBH44_01270"/>
<evidence type="ECO:0000313" key="2">
    <source>
        <dbReference type="Proteomes" id="UP000594042"/>
    </source>
</evidence>
<gene>
    <name evidence="1" type="ORF">Cop2CBH44_01270</name>
</gene>
<organism evidence="1 2">
    <name type="scientific">Coprobacter secundus subsp. similis</name>
    <dbReference type="NCBI Taxonomy" id="2751153"/>
    <lineage>
        <taxon>Bacteria</taxon>
        <taxon>Pseudomonadati</taxon>
        <taxon>Bacteroidota</taxon>
        <taxon>Bacteroidia</taxon>
        <taxon>Bacteroidales</taxon>
        <taxon>Barnesiellaceae</taxon>
        <taxon>Coprobacter</taxon>
    </lineage>
</organism>
<dbReference type="AlphaFoldDB" id="A0A7G1HTN2"/>
<keyword evidence="2" id="KW-1185">Reference proteome</keyword>
<evidence type="ECO:0000313" key="1">
    <source>
        <dbReference type="EMBL" id="BCI61774.1"/>
    </source>
</evidence>
<dbReference type="Proteomes" id="UP000594042">
    <property type="component" value="Chromosome"/>
</dbReference>
<sequence length="60" mass="6404">MYGVFVFWVWSFLFSVTGGVFAVAVFQVVVYEAGGLEEGVACGGAEELEAALFHVFAHGV</sequence>
<accession>A0A7G1HTN2</accession>
<dbReference type="EMBL" id="AP023322">
    <property type="protein sequence ID" value="BCI61774.1"/>
    <property type="molecule type" value="Genomic_DNA"/>
</dbReference>
<name>A0A7G1HTN2_9BACT</name>